<keyword evidence="7" id="KW-0411">Iron-sulfur</keyword>
<evidence type="ECO:0000256" key="2">
    <source>
        <dbReference type="ARBA" id="ARBA00022741"/>
    </source>
</evidence>
<dbReference type="InterPro" id="IPR014013">
    <property type="entry name" value="Helic_SF1/SF2_ATP-bd_DinG/Rad3"/>
</dbReference>
<evidence type="ECO:0000256" key="9">
    <source>
        <dbReference type="ARBA" id="ARBA00023235"/>
    </source>
</evidence>
<keyword evidence="3" id="KW-0378">Hydrolase</keyword>
<sequence length="688" mass="75939">MQHPMDPYFAPPEGRIFSCFPGAEAREGQKEMAELVSDAIREGAARFDAWRNGGGSKDTRPDALVQAIEAGTGTGKSLGYLVPALASGRRPVVVATRTKQLQRQLLDEDLPRARGILGREVKAVLAKGRSNYLCKSAWEALEANPPAEFALADHGLWMAMGRWAKETLAGDREELGRYGEGESELWDRVNARAERCTGRQCPHYEDCHLTALRQEILEADLVVANHALLLADRVLRESAFGQVLPDAPVLILDEAHEIEEQLTDSCSEQWSNRAMTMLFRDIAAEAAKEPEGALMDAHLGPWEDAWSALLAAVPLDSGTFGFEDDRIHLQPLADAVGAWVEAGQAAWKEAKRLAARRVDGNPEDMAWRKVAERIGTAFDRMEQIFAQPAGWVSTITREGPQMVLFKANPVDVRPFFHQHLRRGFETVILTSATLRDGKGFKGLKLRLGFTDEEADQSRHVESPFDFPNQGVLFIPPDLPARRPGRDAVGDPAWVEASLDAMARLMTASRGRALVLFTSRKMLAAFRPRLEAALPGITFFVQGEGMTRSAMMERFKTTPHAALLGLASFWQGVDMPGEALSLVIVTALPFTPPDDPVLQARVREADNLKQGLGFIGIQVPQMTLKLKQGIGRLIRTRTDKGAVCILDPRMMLPHEDPSGKRYAAQVRAALPPFPLSRDWGEVESFLRGL</sequence>
<dbReference type="InterPro" id="IPR010614">
    <property type="entry name" value="RAD3-like_helicase_DEAD"/>
</dbReference>
<dbReference type="Gene3D" id="3.40.50.300">
    <property type="entry name" value="P-loop containing nucleotide triphosphate hydrolases"/>
    <property type="match status" value="2"/>
</dbReference>
<evidence type="ECO:0000256" key="3">
    <source>
        <dbReference type="ARBA" id="ARBA00022801"/>
    </source>
</evidence>
<evidence type="ECO:0000256" key="5">
    <source>
        <dbReference type="ARBA" id="ARBA00022840"/>
    </source>
</evidence>
<dbReference type="GO" id="GO:0006139">
    <property type="term" value="P:nucleobase-containing compound metabolic process"/>
    <property type="evidence" value="ECO:0007669"/>
    <property type="project" value="InterPro"/>
</dbReference>
<reference evidence="13" key="1">
    <citation type="journal article" date="2023" name="Int. J. Syst. Evol. Microbiol.">
        <title>Mesoterricola silvestris gen. nov., sp. nov., Mesoterricola sediminis sp. nov., Geothrix oryzae sp. nov., Geothrix edaphica sp. nov., Geothrix rubra sp. nov., and Geothrix limicola sp. nov., six novel members of Acidobacteriota isolated from soils.</title>
        <authorList>
            <person name="Itoh H."/>
            <person name="Sugisawa Y."/>
            <person name="Mise K."/>
            <person name="Xu Z."/>
            <person name="Kuniyasu M."/>
            <person name="Ushijima N."/>
            <person name="Kawano K."/>
            <person name="Kobayashi E."/>
            <person name="Shiratori Y."/>
            <person name="Masuda Y."/>
            <person name="Senoo K."/>
        </authorList>
    </citation>
    <scope>NUCLEOTIDE SEQUENCE [LARGE SCALE GENOMIC DNA]</scope>
    <source>
        <strain evidence="13">W79</strain>
    </source>
</reference>
<keyword evidence="4 12" id="KW-0347">Helicase</keyword>
<dbReference type="Pfam" id="PF13307">
    <property type="entry name" value="Helicase_C_2"/>
    <property type="match status" value="1"/>
</dbReference>
<evidence type="ECO:0000313" key="13">
    <source>
        <dbReference type="Proteomes" id="UP001238179"/>
    </source>
</evidence>
<dbReference type="GO" id="GO:0016818">
    <property type="term" value="F:hydrolase activity, acting on acid anhydrides, in phosphorus-containing anhydrides"/>
    <property type="evidence" value="ECO:0007669"/>
    <property type="project" value="InterPro"/>
</dbReference>
<dbReference type="RefSeq" id="WP_316413311.1">
    <property type="nucleotide sequence ID" value="NZ_AP027080.1"/>
</dbReference>
<keyword evidence="1" id="KW-0479">Metal-binding</keyword>
<proteinExistence type="inferred from homology"/>
<evidence type="ECO:0000256" key="10">
    <source>
        <dbReference type="ARBA" id="ARBA00038058"/>
    </source>
</evidence>
<dbReference type="PANTHER" id="PTHR11472:SF34">
    <property type="entry name" value="REGULATOR OF TELOMERE ELONGATION HELICASE 1"/>
    <property type="match status" value="1"/>
</dbReference>
<dbReference type="GO" id="GO:0051536">
    <property type="term" value="F:iron-sulfur cluster binding"/>
    <property type="evidence" value="ECO:0007669"/>
    <property type="project" value="UniProtKB-KW"/>
</dbReference>
<dbReference type="PROSITE" id="PS51193">
    <property type="entry name" value="HELICASE_ATP_BIND_2"/>
    <property type="match status" value="1"/>
</dbReference>
<organism evidence="12 13">
    <name type="scientific">Mesoterricola silvestris</name>
    <dbReference type="NCBI Taxonomy" id="2927979"/>
    <lineage>
        <taxon>Bacteria</taxon>
        <taxon>Pseudomonadati</taxon>
        <taxon>Acidobacteriota</taxon>
        <taxon>Holophagae</taxon>
        <taxon>Holophagales</taxon>
        <taxon>Holophagaceae</taxon>
        <taxon>Mesoterricola</taxon>
    </lineage>
</organism>
<protein>
    <submittedName>
        <fullName evidence="12">Helicase</fullName>
    </submittedName>
</protein>
<gene>
    <name evidence="12" type="ORF">METEAL_38120</name>
</gene>
<dbReference type="EMBL" id="AP027080">
    <property type="protein sequence ID" value="BDU74638.1"/>
    <property type="molecule type" value="Genomic_DNA"/>
</dbReference>
<dbReference type="SUPFAM" id="SSF52540">
    <property type="entry name" value="P-loop containing nucleoside triphosphate hydrolases"/>
    <property type="match status" value="2"/>
</dbReference>
<evidence type="ECO:0000256" key="4">
    <source>
        <dbReference type="ARBA" id="ARBA00022806"/>
    </source>
</evidence>
<dbReference type="InterPro" id="IPR045028">
    <property type="entry name" value="DinG/Rad3-like"/>
</dbReference>
<name>A0AA48H262_9BACT</name>
<dbReference type="Pfam" id="PF06733">
    <property type="entry name" value="DEAD_2"/>
    <property type="match status" value="1"/>
</dbReference>
<keyword evidence="8" id="KW-0238">DNA-binding</keyword>
<dbReference type="InterPro" id="IPR006555">
    <property type="entry name" value="ATP-dep_Helicase_C"/>
</dbReference>
<dbReference type="SMART" id="SM00491">
    <property type="entry name" value="HELICc2"/>
    <property type="match status" value="1"/>
</dbReference>
<dbReference type="GO" id="GO:0003677">
    <property type="term" value="F:DNA binding"/>
    <property type="evidence" value="ECO:0007669"/>
    <property type="project" value="UniProtKB-KW"/>
</dbReference>
<comment type="similarity">
    <text evidence="10">Belongs to the helicase family. DinG subfamily.</text>
</comment>
<keyword evidence="13" id="KW-1185">Reference proteome</keyword>
<accession>A0AA48H262</accession>
<dbReference type="GO" id="GO:0046872">
    <property type="term" value="F:metal ion binding"/>
    <property type="evidence" value="ECO:0007669"/>
    <property type="project" value="UniProtKB-KW"/>
</dbReference>
<evidence type="ECO:0000256" key="6">
    <source>
        <dbReference type="ARBA" id="ARBA00023004"/>
    </source>
</evidence>
<dbReference type="AlphaFoldDB" id="A0AA48H262"/>
<dbReference type="PANTHER" id="PTHR11472">
    <property type="entry name" value="DNA REPAIR DEAD HELICASE RAD3/XP-D SUBFAMILY MEMBER"/>
    <property type="match status" value="1"/>
</dbReference>
<dbReference type="Proteomes" id="UP001238179">
    <property type="component" value="Chromosome"/>
</dbReference>
<keyword evidence="5" id="KW-0067">ATP-binding</keyword>
<dbReference type="GO" id="GO:0003678">
    <property type="term" value="F:DNA helicase activity"/>
    <property type="evidence" value="ECO:0007669"/>
    <property type="project" value="InterPro"/>
</dbReference>
<dbReference type="InterPro" id="IPR027417">
    <property type="entry name" value="P-loop_NTPase"/>
</dbReference>
<feature type="domain" description="Helicase ATP-binding" evidence="11">
    <location>
        <begin position="15"/>
        <end position="333"/>
    </location>
</feature>
<evidence type="ECO:0000256" key="8">
    <source>
        <dbReference type="ARBA" id="ARBA00023125"/>
    </source>
</evidence>
<dbReference type="GO" id="GO:0005524">
    <property type="term" value="F:ATP binding"/>
    <property type="evidence" value="ECO:0007669"/>
    <property type="project" value="UniProtKB-KW"/>
</dbReference>
<keyword evidence="2" id="KW-0547">Nucleotide-binding</keyword>
<keyword evidence="9" id="KW-0413">Isomerase</keyword>
<evidence type="ECO:0000259" key="11">
    <source>
        <dbReference type="PROSITE" id="PS51193"/>
    </source>
</evidence>
<evidence type="ECO:0000256" key="7">
    <source>
        <dbReference type="ARBA" id="ARBA00023014"/>
    </source>
</evidence>
<dbReference type="KEGG" id="msil:METEAL_38120"/>
<evidence type="ECO:0000256" key="1">
    <source>
        <dbReference type="ARBA" id="ARBA00022723"/>
    </source>
</evidence>
<evidence type="ECO:0000313" key="12">
    <source>
        <dbReference type="EMBL" id="BDU74638.1"/>
    </source>
</evidence>
<keyword evidence="6" id="KW-0408">Iron</keyword>